<dbReference type="EMBL" id="FZPH01000016">
    <property type="protein sequence ID" value="SNT64244.1"/>
    <property type="molecule type" value="Genomic_DNA"/>
</dbReference>
<dbReference type="RefSeq" id="WP_144022868.1">
    <property type="nucleotide sequence ID" value="NZ_FZPH01000016.1"/>
</dbReference>
<dbReference type="Proteomes" id="UP000198362">
    <property type="component" value="Unassembled WGS sequence"/>
</dbReference>
<gene>
    <name evidence="1" type="ORF">SAMN05421812_116167</name>
</gene>
<dbReference type="AlphaFoldDB" id="A0A239PC77"/>
<evidence type="ECO:0000313" key="1">
    <source>
        <dbReference type="EMBL" id="SNT64244.1"/>
    </source>
</evidence>
<organism evidence="1 2">
    <name type="scientific">Asanoa hainanensis</name>
    <dbReference type="NCBI Taxonomy" id="560556"/>
    <lineage>
        <taxon>Bacteria</taxon>
        <taxon>Bacillati</taxon>
        <taxon>Actinomycetota</taxon>
        <taxon>Actinomycetes</taxon>
        <taxon>Micromonosporales</taxon>
        <taxon>Micromonosporaceae</taxon>
        <taxon>Asanoa</taxon>
    </lineage>
</organism>
<keyword evidence="2" id="KW-1185">Reference proteome</keyword>
<protein>
    <submittedName>
        <fullName evidence="1">Uncharacterized protein</fullName>
    </submittedName>
</protein>
<dbReference type="OrthoDB" id="3414047at2"/>
<evidence type="ECO:0000313" key="2">
    <source>
        <dbReference type="Proteomes" id="UP000198362"/>
    </source>
</evidence>
<reference evidence="1 2" key="1">
    <citation type="submission" date="2017-06" db="EMBL/GenBank/DDBJ databases">
        <authorList>
            <person name="Kim H.J."/>
            <person name="Triplett B.A."/>
        </authorList>
    </citation>
    <scope>NUCLEOTIDE SEQUENCE [LARGE SCALE GENOMIC DNA]</scope>
    <source>
        <strain evidence="1 2">CGMCC 4.5593</strain>
    </source>
</reference>
<sequence>MGLDWISVFRAGDGNDAYLTYAYTGGQIEGRLSIGPGGIGDWPLPPGRYVVRLLPDDGLRDVAESEPFTVRK</sequence>
<name>A0A239PC77_9ACTN</name>
<accession>A0A239PC77</accession>
<proteinExistence type="predicted"/>